<keyword evidence="2" id="KW-1185">Reference proteome</keyword>
<evidence type="ECO:0000256" key="1">
    <source>
        <dbReference type="SAM" id="Phobius"/>
    </source>
</evidence>
<feature type="transmembrane region" description="Helical" evidence="1">
    <location>
        <begin position="16"/>
        <end position="36"/>
    </location>
</feature>
<sequence length="119" mass="14181">MCLKHKEFKKIKSYEIALFLQAVFNFLCIFTVQILWQLGDTWFPNSVYLYTYLNFVWLNVAGRDSVFNILLLREIRIPVLKFLTYKKSFTKVTPTMCSTNKPRIIMCKDKAQLRKQSLK</sequence>
<keyword evidence="1" id="KW-0812">Transmembrane</keyword>
<accession>A0A0N4ZDU1</accession>
<evidence type="ECO:0000313" key="2">
    <source>
        <dbReference type="Proteomes" id="UP000038045"/>
    </source>
</evidence>
<reference evidence="3" key="1">
    <citation type="submission" date="2017-02" db="UniProtKB">
        <authorList>
            <consortium name="WormBaseParasite"/>
        </authorList>
    </citation>
    <scope>IDENTIFICATION</scope>
</reference>
<protein>
    <submittedName>
        <fullName evidence="3">7TM_GPCR_Srx domain-containing protein</fullName>
    </submittedName>
</protein>
<keyword evidence="1" id="KW-0472">Membrane</keyword>
<dbReference type="Proteomes" id="UP000038045">
    <property type="component" value="Unplaced"/>
</dbReference>
<organism evidence="2 3">
    <name type="scientific">Parastrongyloides trichosuri</name>
    <name type="common">Possum-specific nematode worm</name>
    <dbReference type="NCBI Taxonomy" id="131310"/>
    <lineage>
        <taxon>Eukaryota</taxon>
        <taxon>Metazoa</taxon>
        <taxon>Ecdysozoa</taxon>
        <taxon>Nematoda</taxon>
        <taxon>Chromadorea</taxon>
        <taxon>Rhabditida</taxon>
        <taxon>Tylenchina</taxon>
        <taxon>Panagrolaimomorpha</taxon>
        <taxon>Strongyloidoidea</taxon>
        <taxon>Strongyloididae</taxon>
        <taxon>Parastrongyloides</taxon>
    </lineage>
</organism>
<evidence type="ECO:0000313" key="3">
    <source>
        <dbReference type="WBParaSite" id="PTRK_0000574700.1"/>
    </source>
</evidence>
<proteinExistence type="predicted"/>
<dbReference type="WBParaSite" id="PTRK_0000574700.1">
    <property type="protein sequence ID" value="PTRK_0000574700.1"/>
    <property type="gene ID" value="PTRK_0000574700"/>
</dbReference>
<feature type="transmembrane region" description="Helical" evidence="1">
    <location>
        <begin position="48"/>
        <end position="72"/>
    </location>
</feature>
<keyword evidence="1" id="KW-1133">Transmembrane helix</keyword>
<dbReference type="AlphaFoldDB" id="A0A0N4ZDU1"/>
<name>A0A0N4ZDU1_PARTI</name>